<evidence type="ECO:0000256" key="6">
    <source>
        <dbReference type="SAM" id="Phobius"/>
    </source>
</evidence>
<evidence type="ECO:0000259" key="7">
    <source>
        <dbReference type="PROSITE" id="PS50042"/>
    </source>
</evidence>
<dbReference type="GO" id="GO:0034702">
    <property type="term" value="C:monoatomic ion channel complex"/>
    <property type="evidence" value="ECO:0007669"/>
    <property type="project" value="UniProtKB-KW"/>
</dbReference>
<keyword evidence="6" id="KW-0812">Transmembrane</keyword>
<proteinExistence type="predicted"/>
<dbReference type="Gene3D" id="2.60.120.10">
    <property type="entry name" value="Jelly Rolls"/>
    <property type="match status" value="1"/>
</dbReference>
<dbReference type="InterPro" id="IPR045319">
    <property type="entry name" value="KAT/AKT"/>
</dbReference>
<evidence type="ECO:0000256" key="1">
    <source>
        <dbReference type="ARBA" id="ARBA00022538"/>
    </source>
</evidence>
<dbReference type="PROSITE" id="PS50042">
    <property type="entry name" value="CNMP_BINDING_3"/>
    <property type="match status" value="1"/>
</dbReference>
<evidence type="ECO:0000256" key="5">
    <source>
        <dbReference type="ARBA" id="ARBA00023303"/>
    </source>
</evidence>
<dbReference type="EMBL" id="AMZH03001803">
    <property type="protein sequence ID" value="RRT77928.1"/>
    <property type="molecule type" value="Genomic_DNA"/>
</dbReference>
<dbReference type="InterPro" id="IPR000595">
    <property type="entry name" value="cNMP-bd_dom"/>
</dbReference>
<dbReference type="AlphaFoldDB" id="A0A427ANY6"/>
<keyword evidence="3" id="KW-0406">Ion transport</keyword>
<evidence type="ECO:0000313" key="9">
    <source>
        <dbReference type="Proteomes" id="UP000287651"/>
    </source>
</evidence>
<organism evidence="8 9">
    <name type="scientific">Ensete ventricosum</name>
    <name type="common">Abyssinian banana</name>
    <name type="synonym">Musa ensete</name>
    <dbReference type="NCBI Taxonomy" id="4639"/>
    <lineage>
        <taxon>Eukaryota</taxon>
        <taxon>Viridiplantae</taxon>
        <taxon>Streptophyta</taxon>
        <taxon>Embryophyta</taxon>
        <taxon>Tracheophyta</taxon>
        <taxon>Spermatophyta</taxon>
        <taxon>Magnoliopsida</taxon>
        <taxon>Liliopsida</taxon>
        <taxon>Zingiberales</taxon>
        <taxon>Musaceae</taxon>
        <taxon>Ensete</taxon>
    </lineage>
</organism>
<protein>
    <recommendedName>
        <fullName evidence="7">Cyclic nucleotide-binding domain-containing protein</fullName>
    </recommendedName>
</protein>
<accession>A0A427ANY6</accession>
<dbReference type="InterPro" id="IPR014710">
    <property type="entry name" value="RmlC-like_jellyroll"/>
</dbReference>
<dbReference type="PANTHER" id="PTHR45743:SF4">
    <property type="entry name" value="POTASSIUM CHANNEL KOR2"/>
    <property type="match status" value="1"/>
</dbReference>
<dbReference type="SUPFAM" id="SSF51206">
    <property type="entry name" value="cAMP-binding domain-like"/>
    <property type="match status" value="1"/>
</dbReference>
<keyword evidence="4" id="KW-0630">Potassium</keyword>
<dbReference type="PANTHER" id="PTHR45743">
    <property type="entry name" value="POTASSIUM CHANNEL AKT1"/>
    <property type="match status" value="1"/>
</dbReference>
<evidence type="ECO:0000256" key="4">
    <source>
        <dbReference type="ARBA" id="ARBA00022958"/>
    </source>
</evidence>
<keyword evidence="2" id="KW-0631">Potassium channel</keyword>
<feature type="domain" description="Cyclic nucleotide-binding" evidence="7">
    <location>
        <begin position="118"/>
        <end position="161"/>
    </location>
</feature>
<dbReference type="GO" id="GO:0005249">
    <property type="term" value="F:voltage-gated potassium channel activity"/>
    <property type="evidence" value="ECO:0007669"/>
    <property type="project" value="InterPro"/>
</dbReference>
<keyword evidence="1" id="KW-0633">Potassium transport</keyword>
<keyword evidence="6" id="KW-0472">Membrane</keyword>
<comment type="caution">
    <text evidence="8">The sequence shown here is derived from an EMBL/GenBank/DDBJ whole genome shotgun (WGS) entry which is preliminary data.</text>
</comment>
<sequence>MEGIYVHIQEHAFMFFRKVLDRNDTEDASCFDRLYRIWVDVVFLWSIYSAFFTPLEFGFFRGLPELLKDLDCVQVIFLSDVVLQFFVAYRDAHTHKMVCDRRRIALRYLKGSFAKVPLFQGCSDEFLNQIVMRLNEEFFLPGDVVIEQGSPADQVYIILLGYLVSAELLMM</sequence>
<reference evidence="8 9" key="1">
    <citation type="journal article" date="2014" name="Agronomy (Basel)">
        <title>A Draft Genome Sequence for Ensete ventricosum, the Drought-Tolerant Tree Against Hunger.</title>
        <authorList>
            <person name="Harrison J."/>
            <person name="Moore K.A."/>
            <person name="Paszkiewicz K."/>
            <person name="Jones T."/>
            <person name="Grant M."/>
            <person name="Ambacheew D."/>
            <person name="Muzemil S."/>
            <person name="Studholme D.J."/>
        </authorList>
    </citation>
    <scope>NUCLEOTIDE SEQUENCE [LARGE SCALE GENOMIC DNA]</scope>
</reference>
<evidence type="ECO:0000256" key="2">
    <source>
        <dbReference type="ARBA" id="ARBA00022826"/>
    </source>
</evidence>
<evidence type="ECO:0000256" key="3">
    <source>
        <dbReference type="ARBA" id="ARBA00022882"/>
    </source>
</evidence>
<keyword evidence="6" id="KW-1133">Transmembrane helix</keyword>
<dbReference type="InterPro" id="IPR018490">
    <property type="entry name" value="cNMP-bd_dom_sf"/>
</dbReference>
<keyword evidence="3" id="KW-0813">Transport</keyword>
<feature type="transmembrane region" description="Helical" evidence="6">
    <location>
        <begin position="37"/>
        <end position="55"/>
    </location>
</feature>
<dbReference type="Proteomes" id="UP000287651">
    <property type="component" value="Unassembled WGS sequence"/>
</dbReference>
<keyword evidence="5" id="KW-0407">Ion channel</keyword>
<dbReference type="CDD" id="cd00038">
    <property type="entry name" value="CAP_ED"/>
    <property type="match status" value="1"/>
</dbReference>
<keyword evidence="3" id="KW-0851">Voltage-gated channel</keyword>
<gene>
    <name evidence="8" type="ORF">B296_00006401</name>
</gene>
<name>A0A427ANY6_ENSVE</name>
<evidence type="ECO:0000313" key="8">
    <source>
        <dbReference type="EMBL" id="RRT77928.1"/>
    </source>
</evidence>